<evidence type="ECO:0000256" key="1">
    <source>
        <dbReference type="ARBA" id="ARBA00007401"/>
    </source>
</evidence>
<dbReference type="GO" id="GO:0004566">
    <property type="term" value="F:beta-glucuronidase activity"/>
    <property type="evidence" value="ECO:0007669"/>
    <property type="project" value="UniProtKB-EC"/>
</dbReference>
<gene>
    <name evidence="3" type="primary">uidA</name>
    <name evidence="3" type="ORF">Pan265_04110</name>
</gene>
<proteinExistence type="inferred from homology"/>
<dbReference type="GO" id="GO:0019391">
    <property type="term" value="P:glucuronoside catabolic process"/>
    <property type="evidence" value="ECO:0007669"/>
    <property type="project" value="TreeGrafter"/>
</dbReference>
<dbReference type="GO" id="GO:0030246">
    <property type="term" value="F:carbohydrate binding"/>
    <property type="evidence" value="ECO:0007669"/>
    <property type="project" value="TreeGrafter"/>
</dbReference>
<keyword evidence="3" id="KW-0326">Glycosidase</keyword>
<evidence type="ECO:0000259" key="2">
    <source>
        <dbReference type="Pfam" id="PF02836"/>
    </source>
</evidence>
<dbReference type="InterPro" id="IPR006103">
    <property type="entry name" value="Glyco_hydro_2_cat"/>
</dbReference>
<sequence>MKAAVFATGEDADPTVEQASGSVMRIEDPLCALLDVVAVNEYVGWYYKSAEDCLSTTWRTTFEKPVVISEFGAGAKAGFRDAERRRFSEEFQLDVYRAQFAMIEKNRAVIRGASPWILADFLCPRRFNQTYQNLFNRKGLMDHNGNRKLAWGFVREVYERLAMVGDQDSA</sequence>
<dbReference type="Proteomes" id="UP000320386">
    <property type="component" value="Chromosome"/>
</dbReference>
<organism evidence="3 4">
    <name type="scientific">Mucisphaera calidilacus</name>
    <dbReference type="NCBI Taxonomy" id="2527982"/>
    <lineage>
        <taxon>Bacteria</taxon>
        <taxon>Pseudomonadati</taxon>
        <taxon>Planctomycetota</taxon>
        <taxon>Phycisphaerae</taxon>
        <taxon>Phycisphaerales</taxon>
        <taxon>Phycisphaeraceae</taxon>
        <taxon>Mucisphaera</taxon>
    </lineage>
</organism>
<reference evidence="3 4" key="1">
    <citation type="submission" date="2019-02" db="EMBL/GenBank/DDBJ databases">
        <title>Deep-cultivation of Planctomycetes and their phenomic and genomic characterization uncovers novel biology.</title>
        <authorList>
            <person name="Wiegand S."/>
            <person name="Jogler M."/>
            <person name="Boedeker C."/>
            <person name="Pinto D."/>
            <person name="Vollmers J."/>
            <person name="Rivas-Marin E."/>
            <person name="Kohn T."/>
            <person name="Peeters S.H."/>
            <person name="Heuer A."/>
            <person name="Rast P."/>
            <person name="Oberbeckmann S."/>
            <person name="Bunk B."/>
            <person name="Jeske O."/>
            <person name="Meyerdierks A."/>
            <person name="Storesund J.E."/>
            <person name="Kallscheuer N."/>
            <person name="Luecker S."/>
            <person name="Lage O.M."/>
            <person name="Pohl T."/>
            <person name="Merkel B.J."/>
            <person name="Hornburger P."/>
            <person name="Mueller R.-W."/>
            <person name="Bruemmer F."/>
            <person name="Labrenz M."/>
            <person name="Spormann A.M."/>
            <person name="Op den Camp H."/>
            <person name="Overmann J."/>
            <person name="Amann R."/>
            <person name="Jetten M.S.M."/>
            <person name="Mascher T."/>
            <person name="Medema M.H."/>
            <person name="Devos D.P."/>
            <person name="Kaster A.-K."/>
            <person name="Ovreas L."/>
            <person name="Rohde M."/>
            <person name="Galperin M.Y."/>
            <person name="Jogler C."/>
        </authorList>
    </citation>
    <scope>NUCLEOTIDE SEQUENCE [LARGE SCALE GENOMIC DNA]</scope>
    <source>
        <strain evidence="3 4">Pan265</strain>
    </source>
</reference>
<dbReference type="GO" id="GO:0005975">
    <property type="term" value="P:carbohydrate metabolic process"/>
    <property type="evidence" value="ECO:0007669"/>
    <property type="project" value="InterPro"/>
</dbReference>
<dbReference type="PANTHER" id="PTHR10066:SF67">
    <property type="entry name" value="BETA-GLUCURONIDASE"/>
    <property type="match status" value="1"/>
</dbReference>
<dbReference type="KEGG" id="mcad:Pan265_04110"/>
<name>A0A518BUA4_9BACT</name>
<evidence type="ECO:0000313" key="3">
    <source>
        <dbReference type="EMBL" id="QDU70583.1"/>
    </source>
</evidence>
<comment type="similarity">
    <text evidence="1">Belongs to the glycosyl hydrolase 2 family.</text>
</comment>
<dbReference type="SUPFAM" id="SSF51445">
    <property type="entry name" value="(Trans)glycosidases"/>
    <property type="match status" value="1"/>
</dbReference>
<dbReference type="AlphaFoldDB" id="A0A518BUA4"/>
<dbReference type="EC" id="3.2.1.31" evidence="3"/>
<feature type="domain" description="Glycoside hydrolase family 2 catalytic" evidence="2">
    <location>
        <begin position="27"/>
        <end position="161"/>
    </location>
</feature>
<accession>A0A518BUA4</accession>
<dbReference type="PANTHER" id="PTHR10066">
    <property type="entry name" value="BETA-GLUCURONIDASE"/>
    <property type="match status" value="1"/>
</dbReference>
<protein>
    <submittedName>
        <fullName evidence="3">Beta-glucuronidase</fullName>
        <ecNumber evidence="3">3.2.1.31</ecNumber>
    </submittedName>
</protein>
<dbReference type="Gene3D" id="3.20.20.80">
    <property type="entry name" value="Glycosidases"/>
    <property type="match status" value="1"/>
</dbReference>
<dbReference type="InterPro" id="IPR017853">
    <property type="entry name" value="GH"/>
</dbReference>
<keyword evidence="4" id="KW-1185">Reference proteome</keyword>
<evidence type="ECO:0000313" key="4">
    <source>
        <dbReference type="Proteomes" id="UP000320386"/>
    </source>
</evidence>
<dbReference type="EMBL" id="CP036280">
    <property type="protein sequence ID" value="QDU70583.1"/>
    <property type="molecule type" value="Genomic_DNA"/>
</dbReference>
<keyword evidence="3" id="KW-0378">Hydrolase</keyword>
<dbReference type="Pfam" id="PF02836">
    <property type="entry name" value="Glyco_hydro_2_C"/>
    <property type="match status" value="1"/>
</dbReference>